<proteinExistence type="predicted"/>
<dbReference type="Gene3D" id="1.10.1370.30">
    <property type="match status" value="1"/>
</dbReference>
<dbReference type="PANTHER" id="PTHR34217:SF1">
    <property type="entry name" value="CARBOXYPEPTIDASE 1"/>
    <property type="match status" value="1"/>
</dbReference>
<dbReference type="EMBL" id="JAAAIL010000959">
    <property type="protein sequence ID" value="KAG0272270.1"/>
    <property type="molecule type" value="Genomic_DNA"/>
</dbReference>
<dbReference type="Proteomes" id="UP001194580">
    <property type="component" value="Unassembled WGS sequence"/>
</dbReference>
<keyword evidence="2" id="KW-1185">Reference proteome</keyword>
<feature type="non-terminal residue" evidence="1">
    <location>
        <position position="1"/>
    </location>
</feature>
<dbReference type="GO" id="GO:0004181">
    <property type="term" value="F:metallocarboxypeptidase activity"/>
    <property type="evidence" value="ECO:0007669"/>
    <property type="project" value="InterPro"/>
</dbReference>
<dbReference type="SUPFAM" id="SSF55486">
    <property type="entry name" value="Metalloproteases ('zincins'), catalytic domain"/>
    <property type="match status" value="1"/>
</dbReference>
<dbReference type="PANTHER" id="PTHR34217">
    <property type="entry name" value="METAL-DEPENDENT CARBOXYPEPTIDASE"/>
    <property type="match status" value="1"/>
</dbReference>
<evidence type="ECO:0000313" key="1">
    <source>
        <dbReference type="EMBL" id="KAG0272270.1"/>
    </source>
</evidence>
<evidence type="ECO:0008006" key="3">
    <source>
        <dbReference type="Google" id="ProtNLM"/>
    </source>
</evidence>
<sequence length="118" mass="13188">MTVSATSSADLRSESVRSLYDQLMARCEDINHINGIGGILHWDQEVMMPSKAAPVRARQMSVLVGLAHDLQTSPVFGALLDELEYRKTTEDLSVVLNPYELANIRLARKTYKEETLVP</sequence>
<organism evidence="1 2">
    <name type="scientific">Linnemannia exigua</name>
    <dbReference type="NCBI Taxonomy" id="604196"/>
    <lineage>
        <taxon>Eukaryota</taxon>
        <taxon>Fungi</taxon>
        <taxon>Fungi incertae sedis</taxon>
        <taxon>Mucoromycota</taxon>
        <taxon>Mortierellomycotina</taxon>
        <taxon>Mortierellomycetes</taxon>
        <taxon>Mortierellales</taxon>
        <taxon>Mortierellaceae</taxon>
        <taxon>Linnemannia</taxon>
    </lineage>
</organism>
<gene>
    <name evidence="1" type="ORF">BGZ95_011975</name>
</gene>
<accession>A0AAD4D962</accession>
<name>A0AAD4D962_9FUNG</name>
<reference evidence="1" key="1">
    <citation type="journal article" date="2020" name="Fungal Divers.">
        <title>Resolving the Mortierellaceae phylogeny through synthesis of multi-gene phylogenetics and phylogenomics.</title>
        <authorList>
            <person name="Vandepol N."/>
            <person name="Liber J."/>
            <person name="Desiro A."/>
            <person name="Na H."/>
            <person name="Kennedy M."/>
            <person name="Barry K."/>
            <person name="Grigoriev I.V."/>
            <person name="Miller A.N."/>
            <person name="O'Donnell K."/>
            <person name="Stajich J.E."/>
            <person name="Bonito G."/>
        </authorList>
    </citation>
    <scope>NUCLEOTIDE SEQUENCE</scope>
    <source>
        <strain evidence="1">NRRL 28262</strain>
    </source>
</reference>
<dbReference type="InterPro" id="IPR001333">
    <property type="entry name" value="Peptidase_M32_Taq"/>
</dbReference>
<dbReference type="Pfam" id="PF02074">
    <property type="entry name" value="Peptidase_M32"/>
    <property type="match status" value="1"/>
</dbReference>
<dbReference type="AlphaFoldDB" id="A0AAD4D962"/>
<comment type="caution">
    <text evidence="1">The sequence shown here is derived from an EMBL/GenBank/DDBJ whole genome shotgun (WGS) entry which is preliminary data.</text>
</comment>
<evidence type="ECO:0000313" key="2">
    <source>
        <dbReference type="Proteomes" id="UP001194580"/>
    </source>
</evidence>
<dbReference type="GO" id="GO:0006508">
    <property type="term" value="P:proteolysis"/>
    <property type="evidence" value="ECO:0007669"/>
    <property type="project" value="InterPro"/>
</dbReference>
<dbReference type="PROSITE" id="PS52034">
    <property type="entry name" value="PEPTIDASE_M32"/>
    <property type="match status" value="1"/>
</dbReference>
<protein>
    <recommendedName>
        <fullName evidence="3">Carboxypeptidase</fullName>
    </recommendedName>
</protein>